<evidence type="ECO:0000256" key="10">
    <source>
        <dbReference type="ARBA" id="ARBA00022989"/>
    </source>
</evidence>
<keyword evidence="9" id="KW-0862">Zinc</keyword>
<gene>
    <name evidence="15" type="ORF">PQG83_18945</name>
</gene>
<feature type="domain" description="Peptidase M50" evidence="14">
    <location>
        <begin position="2"/>
        <end position="196"/>
    </location>
</feature>
<feature type="transmembrane region" description="Helical" evidence="13">
    <location>
        <begin position="44"/>
        <end position="65"/>
    </location>
</feature>
<comment type="cofactor">
    <cofactor evidence="1">
        <name>Zn(2+)</name>
        <dbReference type="ChEBI" id="CHEBI:29105"/>
    </cofactor>
</comment>
<dbReference type="CDD" id="cd06158">
    <property type="entry name" value="S2P-M50_like_1"/>
    <property type="match status" value="1"/>
</dbReference>
<dbReference type="GO" id="GO:0005886">
    <property type="term" value="C:plasma membrane"/>
    <property type="evidence" value="ECO:0007669"/>
    <property type="project" value="UniProtKB-SubCell"/>
</dbReference>
<evidence type="ECO:0000256" key="2">
    <source>
        <dbReference type="ARBA" id="ARBA00004651"/>
    </source>
</evidence>
<keyword evidence="16" id="KW-1185">Reference proteome</keyword>
<dbReference type="InterPro" id="IPR044537">
    <property type="entry name" value="Rip2-like"/>
</dbReference>
<keyword evidence="6 13" id="KW-0812">Transmembrane</keyword>
<feature type="transmembrane region" description="Helical" evidence="13">
    <location>
        <begin position="85"/>
        <end position="111"/>
    </location>
</feature>
<evidence type="ECO:0000313" key="15">
    <source>
        <dbReference type="EMBL" id="WNM61797.1"/>
    </source>
</evidence>
<protein>
    <submittedName>
        <fullName evidence="15">Site-2 protease family protein</fullName>
    </submittedName>
</protein>
<dbReference type="AlphaFoldDB" id="A0AA96JVH9"/>
<keyword evidence="10 13" id="KW-1133">Transmembrane helix</keyword>
<comment type="subcellular location">
    <subcellularLocation>
        <location evidence="2">Cell membrane</location>
        <topology evidence="2">Multi-pass membrane protein</topology>
    </subcellularLocation>
</comment>
<dbReference type="RefSeq" id="WP_312744371.1">
    <property type="nucleotide sequence ID" value="NZ_CP116968.1"/>
</dbReference>
<evidence type="ECO:0000256" key="9">
    <source>
        <dbReference type="ARBA" id="ARBA00022833"/>
    </source>
</evidence>
<organism evidence="15 16">
    <name type="scientific">Candidatus Nitrospira neomarina</name>
    <dbReference type="NCBI Taxonomy" id="3020899"/>
    <lineage>
        <taxon>Bacteria</taxon>
        <taxon>Pseudomonadati</taxon>
        <taxon>Nitrospirota</taxon>
        <taxon>Nitrospiria</taxon>
        <taxon>Nitrospirales</taxon>
        <taxon>Nitrospiraceae</taxon>
        <taxon>Nitrospira</taxon>
    </lineage>
</organism>
<evidence type="ECO:0000256" key="13">
    <source>
        <dbReference type="SAM" id="Phobius"/>
    </source>
</evidence>
<evidence type="ECO:0000256" key="7">
    <source>
        <dbReference type="ARBA" id="ARBA00022723"/>
    </source>
</evidence>
<evidence type="ECO:0000256" key="1">
    <source>
        <dbReference type="ARBA" id="ARBA00001947"/>
    </source>
</evidence>
<dbReference type="KEGG" id="nneo:PQG83_18945"/>
<evidence type="ECO:0000256" key="8">
    <source>
        <dbReference type="ARBA" id="ARBA00022801"/>
    </source>
</evidence>
<dbReference type="EMBL" id="CP116968">
    <property type="protein sequence ID" value="WNM61797.1"/>
    <property type="molecule type" value="Genomic_DNA"/>
</dbReference>
<keyword evidence="8" id="KW-0378">Hydrolase</keyword>
<dbReference type="PANTHER" id="PTHR35864">
    <property type="entry name" value="ZINC METALLOPROTEASE MJ0611-RELATED"/>
    <property type="match status" value="1"/>
</dbReference>
<evidence type="ECO:0000256" key="4">
    <source>
        <dbReference type="ARBA" id="ARBA00022475"/>
    </source>
</evidence>
<dbReference type="GO" id="GO:0006508">
    <property type="term" value="P:proteolysis"/>
    <property type="evidence" value="ECO:0007669"/>
    <property type="project" value="UniProtKB-KW"/>
</dbReference>
<reference evidence="15 16" key="1">
    <citation type="submission" date="2023-01" db="EMBL/GenBank/DDBJ databases">
        <title>Cultivation and genomic characterization of new, ubiquitous marine nitrite-oxidizing bacteria from the Nitrospirales.</title>
        <authorList>
            <person name="Mueller A.J."/>
            <person name="Daebeler A."/>
            <person name="Herbold C.W."/>
            <person name="Kirkegaard R.H."/>
            <person name="Daims H."/>
        </authorList>
    </citation>
    <scope>NUCLEOTIDE SEQUENCE [LARGE SCALE GENOMIC DNA]</scope>
    <source>
        <strain evidence="15 16">DK</strain>
    </source>
</reference>
<keyword evidence="12 13" id="KW-0472">Membrane</keyword>
<sequence>MLVPLMAAVVFHECAHGWVANFFGDQTAKNLGRLTINPLPHIDLYGSIIVPLMLSLIPGGFVFGWAKPVPVNPDQLHNPRRDMAFVAIAGPLMNLFLAIVSSLLLALFLYLDPTLQANWPPQPGVEPRRDLLGMILVPLTAMALSSMIINIVLFSFNLLPVPPLDGSRVLRSLLPVSSAEVLNRLEPYGMFLILGLLMLNSYIPIISSFIGMVFQVFQHLFLPAFIT</sequence>
<proteinExistence type="inferred from homology"/>
<dbReference type="PANTHER" id="PTHR35864:SF1">
    <property type="entry name" value="ZINC METALLOPROTEASE YWHC-RELATED"/>
    <property type="match status" value="1"/>
</dbReference>
<feature type="transmembrane region" description="Helical" evidence="13">
    <location>
        <begin position="191"/>
        <end position="217"/>
    </location>
</feature>
<accession>A0AA96JVH9</accession>
<keyword evidence="11" id="KW-0482">Metalloprotease</keyword>
<evidence type="ECO:0000256" key="12">
    <source>
        <dbReference type="ARBA" id="ARBA00023136"/>
    </source>
</evidence>
<comment type="similarity">
    <text evidence="3">Belongs to the peptidase M50B family.</text>
</comment>
<dbReference type="Pfam" id="PF02163">
    <property type="entry name" value="Peptidase_M50"/>
    <property type="match status" value="1"/>
</dbReference>
<keyword evidence="4" id="KW-1003">Cell membrane</keyword>
<evidence type="ECO:0000256" key="5">
    <source>
        <dbReference type="ARBA" id="ARBA00022670"/>
    </source>
</evidence>
<feature type="transmembrane region" description="Helical" evidence="13">
    <location>
        <begin position="131"/>
        <end position="159"/>
    </location>
</feature>
<evidence type="ECO:0000256" key="11">
    <source>
        <dbReference type="ARBA" id="ARBA00023049"/>
    </source>
</evidence>
<keyword evidence="5 15" id="KW-0645">Protease</keyword>
<dbReference type="InterPro" id="IPR008915">
    <property type="entry name" value="Peptidase_M50"/>
</dbReference>
<name>A0AA96JVH9_9BACT</name>
<keyword evidence="7" id="KW-0479">Metal-binding</keyword>
<dbReference type="GO" id="GO:0046872">
    <property type="term" value="F:metal ion binding"/>
    <property type="evidence" value="ECO:0007669"/>
    <property type="project" value="UniProtKB-KW"/>
</dbReference>
<evidence type="ECO:0000256" key="3">
    <source>
        <dbReference type="ARBA" id="ARBA00007931"/>
    </source>
</evidence>
<dbReference type="GO" id="GO:0008237">
    <property type="term" value="F:metallopeptidase activity"/>
    <property type="evidence" value="ECO:0007669"/>
    <property type="project" value="UniProtKB-KW"/>
</dbReference>
<evidence type="ECO:0000313" key="16">
    <source>
        <dbReference type="Proteomes" id="UP001302494"/>
    </source>
</evidence>
<evidence type="ECO:0000259" key="14">
    <source>
        <dbReference type="Pfam" id="PF02163"/>
    </source>
</evidence>
<dbReference type="InterPro" id="IPR052348">
    <property type="entry name" value="Metallopeptidase_M50B"/>
</dbReference>
<evidence type="ECO:0000256" key="6">
    <source>
        <dbReference type="ARBA" id="ARBA00022692"/>
    </source>
</evidence>
<dbReference type="Proteomes" id="UP001302494">
    <property type="component" value="Chromosome"/>
</dbReference>